<name>A7AW07_BABBO</name>
<evidence type="ECO:0000313" key="1">
    <source>
        <dbReference type="EMBL" id="EDO05235.1"/>
    </source>
</evidence>
<dbReference type="GeneID" id="5477008"/>
<dbReference type="eggNOG" id="ENOG502S9Y8">
    <property type="taxonomic scope" value="Eukaryota"/>
</dbReference>
<keyword evidence="2" id="KW-1185">Reference proteome</keyword>
<comment type="caution">
    <text evidence="1">The sequence shown here is derived from an EMBL/GenBank/DDBJ whole genome shotgun (WGS) entry which is preliminary data.</text>
</comment>
<dbReference type="VEuPathDB" id="PiroplasmaDB:BBOV_I001510"/>
<evidence type="ECO:0008006" key="3">
    <source>
        <dbReference type="Google" id="ProtNLM"/>
    </source>
</evidence>
<sequence length="86" mass="10011">MALRKYDPRVNRHVVFYQTSIAGNKTKSTPPSQHSIKYARFTGKSTNMKPLIARIQRAYDYGRFNPFDKIYNRLVNTRGAVENRMG</sequence>
<gene>
    <name evidence="1" type="ORF">BBOV_I001510</name>
</gene>
<reference evidence="1 2" key="1">
    <citation type="journal article" date="2007" name="PLoS Pathog.">
        <title>Genome sequence of Babesia bovis and comparative analysis of apicomplexan hemoprotozoa.</title>
        <authorList>
            <person name="Brayton K.A."/>
            <person name="Lau A.O.T."/>
            <person name="Herndon D.R."/>
            <person name="Hannick L."/>
            <person name="Kappmeyer L.S."/>
            <person name="Berens S.J."/>
            <person name="Bidwell S.L."/>
            <person name="Brown W.C."/>
            <person name="Crabtree J."/>
            <person name="Fadrosh D."/>
            <person name="Feldblum T."/>
            <person name="Forberger H.A."/>
            <person name="Haas B.J."/>
            <person name="Howell J.M."/>
            <person name="Khouri H."/>
            <person name="Koo H."/>
            <person name="Mann D.J."/>
            <person name="Norimine J."/>
            <person name="Paulsen I.T."/>
            <person name="Radune D."/>
            <person name="Ren Q."/>
            <person name="Smith R.K. Jr."/>
            <person name="Suarez C.E."/>
            <person name="White O."/>
            <person name="Wortman J.R."/>
            <person name="Knowles D.P. Jr."/>
            <person name="McElwain T.F."/>
            <person name="Nene V.M."/>
        </authorList>
    </citation>
    <scope>NUCLEOTIDE SEQUENCE [LARGE SCALE GENOMIC DNA]</scope>
    <source>
        <strain evidence="1">T2Bo</strain>
    </source>
</reference>
<dbReference type="KEGG" id="bbo:BBOV_I001510"/>
<dbReference type="EMBL" id="AAXT01000005">
    <property type="protein sequence ID" value="EDO05235.1"/>
    <property type="molecule type" value="Genomic_DNA"/>
</dbReference>
<dbReference type="AlphaFoldDB" id="A7AW07"/>
<dbReference type="InParanoid" id="A7AW07"/>
<accession>A7AW07</accession>
<evidence type="ECO:0000313" key="2">
    <source>
        <dbReference type="Proteomes" id="UP000002173"/>
    </source>
</evidence>
<organism evidence="1 2">
    <name type="scientific">Babesia bovis</name>
    <dbReference type="NCBI Taxonomy" id="5865"/>
    <lineage>
        <taxon>Eukaryota</taxon>
        <taxon>Sar</taxon>
        <taxon>Alveolata</taxon>
        <taxon>Apicomplexa</taxon>
        <taxon>Aconoidasida</taxon>
        <taxon>Piroplasmida</taxon>
        <taxon>Babesiidae</taxon>
        <taxon>Babesia</taxon>
    </lineage>
</organism>
<dbReference type="FunCoup" id="A7AW07">
    <property type="interactions" value="2"/>
</dbReference>
<proteinExistence type="predicted"/>
<protein>
    <recommendedName>
        <fullName evidence="3">50S ribosomal protein L33</fullName>
    </recommendedName>
</protein>
<dbReference type="Proteomes" id="UP000002173">
    <property type="component" value="Chromosome 1"/>
</dbReference>